<evidence type="ECO:0000313" key="10">
    <source>
        <dbReference type="EMBL" id="MBM7572496.1"/>
    </source>
</evidence>
<name>A0ABS2N300_9BACI</name>
<evidence type="ECO:0000256" key="6">
    <source>
        <dbReference type="ARBA" id="ARBA00023139"/>
    </source>
</evidence>
<evidence type="ECO:0000256" key="7">
    <source>
        <dbReference type="ARBA" id="ARBA00023288"/>
    </source>
</evidence>
<dbReference type="Pfam" id="PF05504">
    <property type="entry name" value="Spore_GerAC"/>
    <property type="match status" value="1"/>
</dbReference>
<dbReference type="EMBL" id="JAFBDR010000018">
    <property type="protein sequence ID" value="MBM7572496.1"/>
    <property type="molecule type" value="Genomic_DNA"/>
</dbReference>
<evidence type="ECO:0000256" key="5">
    <source>
        <dbReference type="ARBA" id="ARBA00023136"/>
    </source>
</evidence>
<evidence type="ECO:0000259" key="8">
    <source>
        <dbReference type="Pfam" id="PF05504"/>
    </source>
</evidence>
<dbReference type="InterPro" id="IPR046953">
    <property type="entry name" value="Spore_GerAC-like_C"/>
</dbReference>
<dbReference type="RefSeq" id="WP_204500933.1">
    <property type="nucleotide sequence ID" value="NZ_JAFBDR010000018.1"/>
</dbReference>
<evidence type="ECO:0000313" key="11">
    <source>
        <dbReference type="Proteomes" id="UP001296943"/>
    </source>
</evidence>
<keyword evidence="3" id="KW-0309">Germination</keyword>
<proteinExistence type="inferred from homology"/>
<keyword evidence="4" id="KW-0732">Signal</keyword>
<dbReference type="Pfam" id="PF25198">
    <property type="entry name" value="Spore_GerAC_N"/>
    <property type="match status" value="1"/>
</dbReference>
<keyword evidence="11" id="KW-1185">Reference proteome</keyword>
<comment type="caution">
    <text evidence="10">The sequence shown here is derived from an EMBL/GenBank/DDBJ whole genome shotgun (WGS) entry which is preliminary data.</text>
</comment>
<sequence length="418" mass="47461">MKKQYYLFFIASLLFVLTGCYDRIELEQQAYVIAIGIDLTDKEEEKGVFKFTYQIANPEVGTTASGGGADEPARETVTLKGSDLMSATTTANAFVSKELKLDHTKVIVISEEFARTGEFLRVLQTAGRTTQLRGGVQILVSKENAKDFLNNNKPIMEKRPHKYYQLMLNRATEVGIIPDANIHRFFQITEGDADLYLAPYATTEIEEPKEYEGEENFIAGNVPQEGGSQSQFMGSAVFKEGQMIDILNGAETRVAATLDNTVELTSVFSTYQDPIKPEYQIAGSFIKKQNTSVEIDYKKNGTTTIDVKVPFQMEIFAIPSLVNYSQNMKNQDLLKKSIEEQLTSFAEDLIKKSQEEYGSDPFYWSLYVRDHFKTIKEYEDADWNKKIFPNADINITYELERLEFGKMINDTNLNEVRD</sequence>
<comment type="similarity">
    <text evidence="2">Belongs to the GerABKC lipoprotein family.</text>
</comment>
<dbReference type="Gene3D" id="3.30.300.210">
    <property type="entry name" value="Nutrient germinant receptor protein C, domain 3"/>
    <property type="match status" value="1"/>
</dbReference>
<organism evidence="10 11">
    <name type="scientific">Aquibacillus albus</name>
    <dbReference type="NCBI Taxonomy" id="1168171"/>
    <lineage>
        <taxon>Bacteria</taxon>
        <taxon>Bacillati</taxon>
        <taxon>Bacillota</taxon>
        <taxon>Bacilli</taxon>
        <taxon>Bacillales</taxon>
        <taxon>Bacillaceae</taxon>
        <taxon>Aquibacillus</taxon>
    </lineage>
</organism>
<evidence type="ECO:0000256" key="4">
    <source>
        <dbReference type="ARBA" id="ARBA00022729"/>
    </source>
</evidence>
<dbReference type="PROSITE" id="PS51257">
    <property type="entry name" value="PROKAR_LIPOPROTEIN"/>
    <property type="match status" value="1"/>
</dbReference>
<dbReference type="InterPro" id="IPR038501">
    <property type="entry name" value="Spore_GerAC_C_sf"/>
</dbReference>
<dbReference type="PANTHER" id="PTHR35789:SF1">
    <property type="entry name" value="SPORE GERMINATION PROTEIN B3"/>
    <property type="match status" value="1"/>
</dbReference>
<keyword evidence="5" id="KW-0472">Membrane</keyword>
<dbReference type="InterPro" id="IPR057336">
    <property type="entry name" value="GerAC_N"/>
</dbReference>
<dbReference type="PANTHER" id="PTHR35789">
    <property type="entry name" value="SPORE GERMINATION PROTEIN B3"/>
    <property type="match status" value="1"/>
</dbReference>
<evidence type="ECO:0000256" key="1">
    <source>
        <dbReference type="ARBA" id="ARBA00004635"/>
    </source>
</evidence>
<dbReference type="Proteomes" id="UP001296943">
    <property type="component" value="Unassembled WGS sequence"/>
</dbReference>
<evidence type="ECO:0000259" key="9">
    <source>
        <dbReference type="Pfam" id="PF25198"/>
    </source>
</evidence>
<keyword evidence="7" id="KW-0449">Lipoprotein</keyword>
<evidence type="ECO:0000256" key="3">
    <source>
        <dbReference type="ARBA" id="ARBA00022544"/>
    </source>
</evidence>
<protein>
    <submittedName>
        <fullName evidence="10">Ger(X)C family germination protein</fullName>
    </submittedName>
</protein>
<dbReference type="NCBIfam" id="TIGR02887">
    <property type="entry name" value="spore_ger_x_C"/>
    <property type="match status" value="1"/>
</dbReference>
<feature type="domain" description="Spore germination GerAC-like C-terminal" evidence="8">
    <location>
        <begin position="233"/>
        <end position="400"/>
    </location>
</feature>
<dbReference type="InterPro" id="IPR008844">
    <property type="entry name" value="Spore_GerAC-like"/>
</dbReference>
<feature type="domain" description="Spore germination protein N-terminal" evidence="9">
    <location>
        <begin position="22"/>
        <end position="197"/>
    </location>
</feature>
<evidence type="ECO:0000256" key="2">
    <source>
        <dbReference type="ARBA" id="ARBA00007886"/>
    </source>
</evidence>
<accession>A0ABS2N300</accession>
<gene>
    <name evidence="10" type="ORF">JOC48_003024</name>
</gene>
<keyword evidence="6" id="KW-0564">Palmitate</keyword>
<comment type="subcellular location">
    <subcellularLocation>
        <location evidence="1">Membrane</location>
        <topology evidence="1">Lipid-anchor</topology>
    </subcellularLocation>
</comment>
<reference evidence="10 11" key="1">
    <citation type="submission" date="2021-01" db="EMBL/GenBank/DDBJ databases">
        <title>Genomic Encyclopedia of Type Strains, Phase IV (KMG-IV): sequencing the most valuable type-strain genomes for metagenomic binning, comparative biology and taxonomic classification.</title>
        <authorList>
            <person name="Goeker M."/>
        </authorList>
    </citation>
    <scope>NUCLEOTIDE SEQUENCE [LARGE SCALE GENOMIC DNA]</scope>
    <source>
        <strain evidence="10 11">DSM 23711</strain>
    </source>
</reference>